<reference evidence="5 6" key="1">
    <citation type="journal article" date="2016" name="Nat. Commun.">
        <title>Thousands of microbial genomes shed light on interconnected biogeochemical processes in an aquifer system.</title>
        <authorList>
            <person name="Anantharaman K."/>
            <person name="Brown C.T."/>
            <person name="Hug L.A."/>
            <person name="Sharon I."/>
            <person name="Castelle C.J."/>
            <person name="Probst A.J."/>
            <person name="Thomas B.C."/>
            <person name="Singh A."/>
            <person name="Wilkins M.J."/>
            <person name="Karaoz U."/>
            <person name="Brodie E.L."/>
            <person name="Williams K.H."/>
            <person name="Hubbard S.S."/>
            <person name="Banfield J.F."/>
        </authorList>
    </citation>
    <scope>NUCLEOTIDE SEQUENCE [LARGE SCALE GENOMIC DNA]</scope>
    <source>
        <strain evidence="6">RIFCSPLOWO2_12_FULL_64_10</strain>
    </source>
</reference>
<evidence type="ECO:0000256" key="2">
    <source>
        <dbReference type="ARBA" id="ARBA00022670"/>
    </source>
</evidence>
<dbReference type="Pfam" id="PF13365">
    <property type="entry name" value="Trypsin_2"/>
    <property type="match status" value="1"/>
</dbReference>
<dbReference type="InterPro" id="IPR036034">
    <property type="entry name" value="PDZ_sf"/>
</dbReference>
<dbReference type="SUPFAM" id="SSF50494">
    <property type="entry name" value="Trypsin-like serine proteases"/>
    <property type="match status" value="1"/>
</dbReference>
<dbReference type="GO" id="GO:0006508">
    <property type="term" value="P:proteolysis"/>
    <property type="evidence" value="ECO:0007669"/>
    <property type="project" value="UniProtKB-KW"/>
</dbReference>
<keyword evidence="2" id="KW-0645">Protease</keyword>
<evidence type="ECO:0000313" key="6">
    <source>
        <dbReference type="Proteomes" id="UP000178606"/>
    </source>
</evidence>
<evidence type="ECO:0000259" key="4">
    <source>
        <dbReference type="PROSITE" id="PS50106"/>
    </source>
</evidence>
<dbReference type="PRINTS" id="PR00834">
    <property type="entry name" value="PROTEASES2C"/>
</dbReference>
<evidence type="ECO:0000256" key="3">
    <source>
        <dbReference type="ARBA" id="ARBA00022801"/>
    </source>
</evidence>
<keyword evidence="3" id="KW-0378">Hydrolase</keyword>
<dbReference type="Proteomes" id="UP000178606">
    <property type="component" value="Unassembled WGS sequence"/>
</dbReference>
<dbReference type="GO" id="GO:0004252">
    <property type="term" value="F:serine-type endopeptidase activity"/>
    <property type="evidence" value="ECO:0007669"/>
    <property type="project" value="InterPro"/>
</dbReference>
<dbReference type="Gene3D" id="2.30.42.10">
    <property type="match status" value="1"/>
</dbReference>
<dbReference type="EMBL" id="MFKF01000059">
    <property type="protein sequence ID" value="OGG55859.1"/>
    <property type="molecule type" value="Genomic_DNA"/>
</dbReference>
<name>A0A1F6D353_HANXR</name>
<dbReference type="InterPro" id="IPR041489">
    <property type="entry name" value="PDZ_6"/>
</dbReference>
<dbReference type="Gene3D" id="2.40.10.120">
    <property type="match status" value="1"/>
</dbReference>
<sequence length="398" mass="43558">MTGRRVRLALILVAGIALGALLWDHLRPARREETGPGPGVRVPVVQDGRGFANDIAESRRNAIVRAVEAVEPAVVSVNTFSVEERPVRFRDPFFDFFYPFAVLRQKVPGIGSGFIVREDGLVLTNAHVVERADAISVTLPDRRQFEVKDIQKQVLRDPESDVALIRLDGVRELPNVRFGDSDDVIIGEWAIAIGNPFGLVIEDPQPTVTVGVISARDRNVQPPESASYRVYKKMIQTDAAINRGNSGGPLVNGAGEVIGINTVIFTEGEGGSVGVGFAIPSNKARRVMEELLLYGRPREFWTGISVMRMTPWIAARLGLDSAEGALINEVEDNSPGERAGLRQGDVIVEVNGKPIRNDEDTLNAFQGGSVGEVFQLTVLRNGRRMQMRLVLEQAPRRG</sequence>
<evidence type="ECO:0000313" key="5">
    <source>
        <dbReference type="EMBL" id="OGG55859.1"/>
    </source>
</evidence>
<dbReference type="Pfam" id="PF17820">
    <property type="entry name" value="PDZ_6"/>
    <property type="match status" value="1"/>
</dbReference>
<organism evidence="5 6">
    <name type="scientific">Handelsmanbacteria sp. (strain RIFCSPLOWO2_12_FULL_64_10)</name>
    <dbReference type="NCBI Taxonomy" id="1817868"/>
    <lineage>
        <taxon>Bacteria</taxon>
        <taxon>Candidatus Handelsmaniibacteriota</taxon>
    </lineage>
</organism>
<evidence type="ECO:0000256" key="1">
    <source>
        <dbReference type="ARBA" id="ARBA00010541"/>
    </source>
</evidence>
<dbReference type="SUPFAM" id="SSF50156">
    <property type="entry name" value="PDZ domain-like"/>
    <property type="match status" value="1"/>
</dbReference>
<feature type="domain" description="PDZ" evidence="4">
    <location>
        <begin position="303"/>
        <end position="357"/>
    </location>
</feature>
<gene>
    <name evidence="5" type="ORF">A3F84_24925</name>
</gene>
<proteinExistence type="inferred from homology"/>
<protein>
    <recommendedName>
        <fullName evidence="4">PDZ domain-containing protein</fullName>
    </recommendedName>
</protein>
<comment type="similarity">
    <text evidence="1">Belongs to the peptidase S1C family.</text>
</comment>
<dbReference type="SMART" id="SM00228">
    <property type="entry name" value="PDZ"/>
    <property type="match status" value="1"/>
</dbReference>
<dbReference type="InterPro" id="IPR001940">
    <property type="entry name" value="Peptidase_S1C"/>
</dbReference>
<dbReference type="PROSITE" id="PS50106">
    <property type="entry name" value="PDZ"/>
    <property type="match status" value="1"/>
</dbReference>
<comment type="caution">
    <text evidence="5">The sequence shown here is derived from an EMBL/GenBank/DDBJ whole genome shotgun (WGS) entry which is preliminary data.</text>
</comment>
<dbReference type="InterPro" id="IPR009003">
    <property type="entry name" value="Peptidase_S1_PA"/>
</dbReference>
<dbReference type="InterPro" id="IPR001478">
    <property type="entry name" value="PDZ"/>
</dbReference>
<dbReference type="AlphaFoldDB" id="A0A1F6D353"/>
<accession>A0A1F6D353</accession>
<dbReference type="PANTHER" id="PTHR22939">
    <property type="entry name" value="SERINE PROTEASE FAMILY S1C HTRA-RELATED"/>
    <property type="match status" value="1"/>
</dbReference>
<dbReference type="PANTHER" id="PTHR22939:SF129">
    <property type="entry name" value="SERINE PROTEASE HTRA2, MITOCHONDRIAL"/>
    <property type="match status" value="1"/>
</dbReference>